<dbReference type="RefSeq" id="WP_195709492.1">
    <property type="nucleotide sequence ID" value="NZ_CP062916.1"/>
</dbReference>
<evidence type="ECO:0000256" key="1">
    <source>
        <dbReference type="ARBA" id="ARBA00009199"/>
    </source>
</evidence>
<dbReference type="InterPro" id="IPR036928">
    <property type="entry name" value="AS_sf"/>
</dbReference>
<protein>
    <submittedName>
        <fullName evidence="3">Amidase</fullName>
    </submittedName>
</protein>
<dbReference type="AlphaFoldDB" id="A0AAP9XLZ1"/>
<evidence type="ECO:0000259" key="2">
    <source>
        <dbReference type="Pfam" id="PF01425"/>
    </source>
</evidence>
<sequence>MRAMRLIPPPDCREEIARRLQLIADHHHLNAITGVNADAVTEAERCQRLRREGGLVGPLHGVPLIVKDNIACASLPITLGCRGLASLRATSDARVIRRLKAAGAIILARANMSEFAFDVRSRSSLGGDVRNPLRPTVTAGGSSGGSAAAVAVGMADGALGTDTGGSIRIPCSYNGLVGLRPAFRRQMLEGVAPLSVSKDTVGPMVHGVRDAALLHAIMHGERPVAPPAASLKSLRLGVISALEGADPAQLKVWHHALEALRLAGATLVEVDLPILTEVQSRPCLSLCEFQVAINGWLAHQPGAPANLRAIIDSGEYLPEFRPLLEQMLKSNGLKTPQWLSGRRFQRRLYQILGQAAEHDAIDAFVYPTVSRQPTSLEKMPPGCAPELAAISGLPAITLPCGLVQNGLPVGMELLAKTRDEHALLSIALACESVFQPG</sequence>
<dbReference type="Gene3D" id="3.90.1300.10">
    <property type="entry name" value="Amidase signature (AS) domain"/>
    <property type="match status" value="1"/>
</dbReference>
<reference evidence="3 4" key="1">
    <citation type="submission" date="2020-10" db="EMBL/GenBank/DDBJ databases">
        <title>Resistance determinants and their genetic context in bacteria from a longitudinal study of pigs reared under conventional and antibiotic-free husbandry practices.</title>
        <authorList>
            <person name="Poulin-Laprade D."/>
            <person name="Brouard J.-S."/>
            <person name="Gagnon N."/>
            <person name="Turcotte A."/>
            <person name="Langlois A."/>
            <person name="Matte J.J."/>
            <person name="Carrillo C.D."/>
            <person name="Zaheer R."/>
            <person name="McAllister T."/>
            <person name="Topp E."/>
            <person name="Talbot G."/>
        </authorList>
    </citation>
    <scope>NUCLEOTIDE SEQUENCE [LARGE SCALE GENOMIC DNA]</scope>
    <source>
        <strain evidence="3 4">Res13-Abat-PEB01-P1-04-A</strain>
    </source>
</reference>
<evidence type="ECO:0000313" key="3">
    <source>
        <dbReference type="EMBL" id="QPF06933.1"/>
    </source>
</evidence>
<feature type="domain" description="Amidase" evidence="2">
    <location>
        <begin position="26"/>
        <end position="424"/>
    </location>
</feature>
<name>A0AAP9XLZ1_RAOTE</name>
<dbReference type="SUPFAM" id="SSF75304">
    <property type="entry name" value="Amidase signature (AS) enzymes"/>
    <property type="match status" value="1"/>
</dbReference>
<gene>
    <name evidence="3" type="ORF">IMO34_16400</name>
</gene>
<evidence type="ECO:0000313" key="4">
    <source>
        <dbReference type="Proteomes" id="UP000594500"/>
    </source>
</evidence>
<proteinExistence type="inferred from homology"/>
<dbReference type="InterPro" id="IPR020556">
    <property type="entry name" value="Amidase_CS"/>
</dbReference>
<accession>A0AAP9XLZ1</accession>
<organism evidence="3 4">
    <name type="scientific">Raoultella terrigena</name>
    <name type="common">Klebsiella terrigena</name>
    <dbReference type="NCBI Taxonomy" id="577"/>
    <lineage>
        <taxon>Bacteria</taxon>
        <taxon>Pseudomonadati</taxon>
        <taxon>Pseudomonadota</taxon>
        <taxon>Gammaproteobacteria</taxon>
        <taxon>Enterobacterales</taxon>
        <taxon>Enterobacteriaceae</taxon>
        <taxon>Klebsiella/Raoultella group</taxon>
        <taxon>Raoultella</taxon>
    </lineage>
</organism>
<dbReference type="Pfam" id="PF01425">
    <property type="entry name" value="Amidase"/>
    <property type="match status" value="1"/>
</dbReference>
<dbReference type="PROSITE" id="PS00571">
    <property type="entry name" value="AMIDASES"/>
    <property type="match status" value="1"/>
</dbReference>
<dbReference type="GO" id="GO:0003824">
    <property type="term" value="F:catalytic activity"/>
    <property type="evidence" value="ECO:0007669"/>
    <property type="project" value="InterPro"/>
</dbReference>
<dbReference type="InterPro" id="IPR023631">
    <property type="entry name" value="Amidase_dom"/>
</dbReference>
<dbReference type="Proteomes" id="UP000594500">
    <property type="component" value="Chromosome"/>
</dbReference>
<comment type="similarity">
    <text evidence="1">Belongs to the amidase family.</text>
</comment>
<dbReference type="PANTHER" id="PTHR11895">
    <property type="entry name" value="TRANSAMIDASE"/>
    <property type="match status" value="1"/>
</dbReference>
<dbReference type="PANTHER" id="PTHR11895:SF7">
    <property type="entry name" value="GLUTAMYL-TRNA(GLN) AMIDOTRANSFERASE SUBUNIT A, MITOCHONDRIAL"/>
    <property type="match status" value="1"/>
</dbReference>
<dbReference type="EMBL" id="CP062916">
    <property type="protein sequence ID" value="QPF06933.1"/>
    <property type="molecule type" value="Genomic_DNA"/>
</dbReference>
<dbReference type="InterPro" id="IPR000120">
    <property type="entry name" value="Amidase"/>
</dbReference>